<protein>
    <submittedName>
        <fullName evidence="2">Uncharacterized protein</fullName>
    </submittedName>
</protein>
<keyword evidence="3" id="KW-1185">Reference proteome</keyword>
<evidence type="ECO:0000313" key="2">
    <source>
        <dbReference type="EMBL" id="PGH36223.1"/>
    </source>
</evidence>
<accession>A0A2B7ZSP4</accession>
<reference evidence="2 3" key="1">
    <citation type="submission" date="2017-10" db="EMBL/GenBank/DDBJ databases">
        <title>Comparative genomics in systemic dimorphic fungi from Ajellomycetaceae.</title>
        <authorList>
            <person name="Munoz J.F."/>
            <person name="Mcewen J.G."/>
            <person name="Clay O.K."/>
            <person name="Cuomo C.A."/>
        </authorList>
    </citation>
    <scope>NUCLEOTIDE SEQUENCE [LARGE SCALE GENOMIC DNA]</scope>
    <source>
        <strain evidence="2 3">UAMH4076</strain>
    </source>
</reference>
<feature type="compositionally biased region" description="Low complexity" evidence="1">
    <location>
        <begin position="8"/>
        <end position="21"/>
    </location>
</feature>
<evidence type="ECO:0000256" key="1">
    <source>
        <dbReference type="SAM" id="MobiDB-lite"/>
    </source>
</evidence>
<evidence type="ECO:0000313" key="3">
    <source>
        <dbReference type="Proteomes" id="UP000226031"/>
    </source>
</evidence>
<name>A0A2B7ZSP4_9EURO</name>
<gene>
    <name evidence="2" type="ORF">GX50_00907</name>
</gene>
<proteinExistence type="predicted"/>
<dbReference type="AlphaFoldDB" id="A0A2B7ZSP4"/>
<dbReference type="Proteomes" id="UP000226031">
    <property type="component" value="Unassembled WGS sequence"/>
</dbReference>
<dbReference type="EMBL" id="PDND01000010">
    <property type="protein sequence ID" value="PGH36223.1"/>
    <property type="molecule type" value="Genomic_DNA"/>
</dbReference>
<comment type="caution">
    <text evidence="2">The sequence shown here is derived from an EMBL/GenBank/DDBJ whole genome shotgun (WGS) entry which is preliminary data.</text>
</comment>
<feature type="region of interest" description="Disordered" evidence="1">
    <location>
        <begin position="1"/>
        <end position="37"/>
    </location>
</feature>
<organism evidence="2 3">
    <name type="scientific">[Emmonsia] crescens</name>
    <dbReference type="NCBI Taxonomy" id="73230"/>
    <lineage>
        <taxon>Eukaryota</taxon>
        <taxon>Fungi</taxon>
        <taxon>Dikarya</taxon>
        <taxon>Ascomycota</taxon>
        <taxon>Pezizomycotina</taxon>
        <taxon>Eurotiomycetes</taxon>
        <taxon>Eurotiomycetidae</taxon>
        <taxon>Onygenales</taxon>
        <taxon>Ajellomycetaceae</taxon>
        <taxon>Emergomyces</taxon>
    </lineage>
</organism>
<sequence length="313" mass="35623">MSAKRGNSSSDPSDGSASTATPMSCVSPPDNSPFSGTLDTVLEKTVPFGPNHLFWSSEDRTGEKGCLDRHKRKRRLTKSITLNAEQLRDVLDFVADNQNEEGYVQWTDEIVFRYVPHVFEGAIVPFKTAADVLHSAISKAFFRIFHSVYEEGLTFYGNPKRFFYELFWYGAEPVVPEILRNTPIFSLIEREPERIHLQAVQAGAGITSLAVENLNSGPIRHVTLSYVCKLDGGDVGIFVLKVQWDSPNRCPGDLKESWKWGSDWETTEKWTDCTEYAQVLSQVNFYMKQYNVRYGFVLTDTELVPIRRLDERE</sequence>